<dbReference type="PANTHER" id="PTHR46266:SF3">
    <property type="entry name" value="TRANSCRIPTION FACTOR EGL1"/>
    <property type="match status" value="1"/>
</dbReference>
<dbReference type="EMBL" id="CM029042">
    <property type="protein sequence ID" value="KAG2620928.1"/>
    <property type="molecule type" value="Genomic_DNA"/>
</dbReference>
<feature type="region of interest" description="Disordered" evidence="6">
    <location>
        <begin position="281"/>
        <end position="308"/>
    </location>
</feature>
<dbReference type="PANTHER" id="PTHR46266">
    <property type="entry name" value="TRANSCRIPTION FACTOR TT8"/>
    <property type="match status" value="1"/>
</dbReference>
<keyword evidence="3" id="KW-0805">Transcription regulation</keyword>
<name>A0A8T0UFT6_PANVG</name>
<dbReference type="GO" id="GO:0005634">
    <property type="term" value="C:nucleus"/>
    <property type="evidence" value="ECO:0007669"/>
    <property type="project" value="UniProtKB-SubCell"/>
</dbReference>
<protein>
    <recommendedName>
        <fullName evidence="7">BHLH domain-containing protein</fullName>
    </recommendedName>
</protein>
<comment type="caution">
    <text evidence="8">The sequence shown here is derived from an EMBL/GenBank/DDBJ whole genome shotgun (WGS) entry which is preliminary data.</text>
</comment>
<feature type="region of interest" description="Disordered" evidence="6">
    <location>
        <begin position="16"/>
        <end position="50"/>
    </location>
</feature>
<gene>
    <name evidence="8" type="ORF">PVAP13_3NG202900</name>
</gene>
<dbReference type="SMART" id="SM00353">
    <property type="entry name" value="HLH"/>
    <property type="match status" value="1"/>
</dbReference>
<dbReference type="Gene3D" id="4.10.280.10">
    <property type="entry name" value="Helix-loop-helix DNA-binding domain"/>
    <property type="match status" value="1"/>
</dbReference>
<evidence type="ECO:0000259" key="7">
    <source>
        <dbReference type="PROSITE" id="PS50888"/>
    </source>
</evidence>
<feature type="region of interest" description="Disordered" evidence="6">
    <location>
        <begin position="169"/>
        <end position="205"/>
    </location>
</feature>
<dbReference type="InterPro" id="IPR036638">
    <property type="entry name" value="HLH_DNA-bd_sf"/>
</dbReference>
<evidence type="ECO:0000313" key="8">
    <source>
        <dbReference type="EMBL" id="KAG2620928.1"/>
    </source>
</evidence>
<evidence type="ECO:0000256" key="4">
    <source>
        <dbReference type="ARBA" id="ARBA00023163"/>
    </source>
</evidence>
<evidence type="ECO:0000256" key="5">
    <source>
        <dbReference type="ARBA" id="ARBA00023242"/>
    </source>
</evidence>
<proteinExistence type="inferred from homology"/>
<dbReference type="AlphaFoldDB" id="A0A8T0UFT6"/>
<organism evidence="8 9">
    <name type="scientific">Panicum virgatum</name>
    <name type="common">Blackwell switchgrass</name>
    <dbReference type="NCBI Taxonomy" id="38727"/>
    <lineage>
        <taxon>Eukaryota</taxon>
        <taxon>Viridiplantae</taxon>
        <taxon>Streptophyta</taxon>
        <taxon>Embryophyta</taxon>
        <taxon>Tracheophyta</taxon>
        <taxon>Spermatophyta</taxon>
        <taxon>Magnoliopsida</taxon>
        <taxon>Liliopsida</taxon>
        <taxon>Poales</taxon>
        <taxon>Poaceae</taxon>
        <taxon>PACMAD clade</taxon>
        <taxon>Panicoideae</taxon>
        <taxon>Panicodae</taxon>
        <taxon>Paniceae</taxon>
        <taxon>Panicinae</taxon>
        <taxon>Panicum</taxon>
        <taxon>Panicum sect. Hiantes</taxon>
    </lineage>
</organism>
<evidence type="ECO:0000256" key="1">
    <source>
        <dbReference type="ARBA" id="ARBA00004123"/>
    </source>
</evidence>
<dbReference type="Pfam" id="PF00010">
    <property type="entry name" value="HLH"/>
    <property type="match status" value="1"/>
</dbReference>
<keyword evidence="9" id="KW-1185">Reference proteome</keyword>
<keyword evidence="4" id="KW-0804">Transcription</keyword>
<comment type="subcellular location">
    <subcellularLocation>
        <location evidence="1">Nucleus</location>
    </subcellularLocation>
</comment>
<feature type="domain" description="BHLH" evidence="7">
    <location>
        <begin position="196"/>
        <end position="245"/>
    </location>
</feature>
<accession>A0A8T0UFT6</accession>
<keyword evidence="5" id="KW-0539">Nucleus</keyword>
<feature type="compositionally biased region" description="Polar residues" evidence="6">
    <location>
        <begin position="22"/>
        <end position="44"/>
    </location>
</feature>
<dbReference type="InterPro" id="IPR054502">
    <property type="entry name" value="bHLH-TF_ACT-like_plant"/>
</dbReference>
<dbReference type="Proteomes" id="UP000823388">
    <property type="component" value="Chromosome 3N"/>
</dbReference>
<sequence length="403" mass="43530">MDGVLELGTTDSVLENPDLVNRATTPFSELQFPSSTEEPNSCPSTDDDTGEATDIIVFEDVDHNASSMEPMMISDANLEKVSCLEIDELYNLCEGLDVQALEDDWIGMDDEAPPSPEPALATDDGDHALISTNGSRFSSSFKAWTRPESNSRAAAAAAGAPQKMLKKVVSGGAWASGDGGDGSRARGPATTQEESGVVKSHVMSERRRREKLNEMFIVLKSLIPSTRKVDKASILAETIAHLKELERRVQELESSKELISIPRPAAERRHDDEVVVVGARKAATPGRGAKRKKKGSDSELDAAGDGQMAEQHWVRPNDGRSNVISIAVGDKEVLLDVQCRWEERLMARVFDAVKSLRLDIVSVQSSTLDGLMGLKVRAQFASSAAVAPGMITEALQEAISSRT</sequence>
<dbReference type="InterPro" id="IPR011598">
    <property type="entry name" value="bHLH_dom"/>
</dbReference>
<comment type="similarity">
    <text evidence="2">Belongs to the bHLH protein family.</text>
</comment>
<dbReference type="SUPFAM" id="SSF47459">
    <property type="entry name" value="HLH, helix-loop-helix DNA-binding domain"/>
    <property type="match status" value="1"/>
</dbReference>
<dbReference type="PROSITE" id="PS50888">
    <property type="entry name" value="BHLH"/>
    <property type="match status" value="1"/>
</dbReference>
<reference evidence="8" key="1">
    <citation type="submission" date="2020-05" db="EMBL/GenBank/DDBJ databases">
        <title>WGS assembly of Panicum virgatum.</title>
        <authorList>
            <person name="Lovell J.T."/>
            <person name="Jenkins J."/>
            <person name="Shu S."/>
            <person name="Juenger T.E."/>
            <person name="Schmutz J."/>
        </authorList>
    </citation>
    <scope>NUCLEOTIDE SEQUENCE</scope>
    <source>
        <strain evidence="8">AP13</strain>
    </source>
</reference>
<evidence type="ECO:0000256" key="3">
    <source>
        <dbReference type="ARBA" id="ARBA00023015"/>
    </source>
</evidence>
<evidence type="ECO:0000256" key="6">
    <source>
        <dbReference type="SAM" id="MobiDB-lite"/>
    </source>
</evidence>
<dbReference type="GO" id="GO:0046983">
    <property type="term" value="F:protein dimerization activity"/>
    <property type="evidence" value="ECO:0007669"/>
    <property type="project" value="InterPro"/>
</dbReference>
<evidence type="ECO:0000256" key="2">
    <source>
        <dbReference type="ARBA" id="ARBA00005510"/>
    </source>
</evidence>
<dbReference type="Pfam" id="PF22754">
    <property type="entry name" value="bHLH-TF_ACT-like_plant"/>
    <property type="match status" value="1"/>
</dbReference>
<evidence type="ECO:0000313" key="9">
    <source>
        <dbReference type="Proteomes" id="UP000823388"/>
    </source>
</evidence>